<dbReference type="EMBL" id="AOGX02000024">
    <property type="protein sequence ID" value="EOQ88073.1"/>
    <property type="molecule type" value="Genomic_DNA"/>
</dbReference>
<proteinExistence type="predicted"/>
<reference evidence="2 3" key="1">
    <citation type="submission" date="2013-04" db="EMBL/GenBank/DDBJ databases">
        <authorList>
            <person name="Harkins D.M."/>
            <person name="Durkin A.S."/>
            <person name="Brinkac L.M."/>
            <person name="Haft D.H."/>
            <person name="Selengut J.D."/>
            <person name="Sanka R."/>
            <person name="DePew J."/>
            <person name="Purushe J."/>
            <person name="Hartskeerl R.A."/>
            <person name="Ahmed A."/>
            <person name="van der Linden H."/>
            <person name="Goris M.G.A."/>
            <person name="Vinetz J.M."/>
            <person name="Sutton G.G."/>
            <person name="Nierman W.C."/>
            <person name="Fouts D.E."/>
        </authorList>
    </citation>
    <scope>NUCLEOTIDE SEQUENCE [LARGE SCALE GENOMIC DNA]</scope>
    <source>
        <strain evidence="2 3">Sao Paulo</strain>
    </source>
</reference>
<name>A0A5E8HBB1_9LEPT</name>
<evidence type="ECO:0000313" key="3">
    <source>
        <dbReference type="Proteomes" id="UP000013996"/>
    </source>
</evidence>
<keyword evidence="1" id="KW-0732">Signal</keyword>
<feature type="signal peptide" evidence="1">
    <location>
        <begin position="1"/>
        <end position="24"/>
    </location>
</feature>
<dbReference type="Gene3D" id="2.30.30.40">
    <property type="entry name" value="SH3 Domains"/>
    <property type="match status" value="1"/>
</dbReference>
<dbReference type="OrthoDB" id="9873822at2"/>
<sequence>MRNKLKNINMKPLFLLLLSMLALTFCNKSETLERLETDNLNKSSTLPKYSYYTTSKILNIRESTNNNSKVIGNIKKCEKVAIVDTDLSYNENKGNFVKIKTLKGLIGFVPYQFLKFIDQKDTSPLIFDLDYNKDPFDITRKWSFYQDDPNLIIEFRNDLSVSLENSFKNIEFSNQKVKKENFTYIYDGCCNAQISLESGKQIEINIINFEDKKSILMNCMFANPDFGN</sequence>
<feature type="chain" id="PRO_5023149325" evidence="1">
    <location>
        <begin position="25"/>
        <end position="228"/>
    </location>
</feature>
<evidence type="ECO:0000313" key="2">
    <source>
        <dbReference type="EMBL" id="EOQ88073.1"/>
    </source>
</evidence>
<organism evidence="2 3">
    <name type="scientific">Leptospira yanagawae serovar Saopaulo str. Sao Paulo = ATCC 700523</name>
    <dbReference type="NCBI Taxonomy" id="1249483"/>
    <lineage>
        <taxon>Bacteria</taxon>
        <taxon>Pseudomonadati</taxon>
        <taxon>Spirochaetota</taxon>
        <taxon>Spirochaetia</taxon>
        <taxon>Leptospirales</taxon>
        <taxon>Leptospiraceae</taxon>
        <taxon>Leptospira</taxon>
    </lineage>
</organism>
<protein>
    <submittedName>
        <fullName evidence="2">SH3 domain protein</fullName>
    </submittedName>
</protein>
<comment type="caution">
    <text evidence="2">The sequence shown here is derived from an EMBL/GenBank/DDBJ whole genome shotgun (WGS) entry which is preliminary data.</text>
</comment>
<dbReference type="RefSeq" id="WP_015678098.1">
    <property type="nucleotide sequence ID" value="NZ_AOGX02000024.1"/>
</dbReference>
<evidence type="ECO:0000256" key="1">
    <source>
        <dbReference type="SAM" id="SignalP"/>
    </source>
</evidence>
<accession>A0A5E8HBB1</accession>
<gene>
    <name evidence="2" type="ORF">LEP1GSC202_3501</name>
</gene>
<dbReference type="Proteomes" id="UP000013996">
    <property type="component" value="Unassembled WGS sequence"/>
</dbReference>
<dbReference type="AlphaFoldDB" id="A0A5E8HBB1"/>